<dbReference type="Gene3D" id="3.80.10.10">
    <property type="entry name" value="Ribonuclease Inhibitor"/>
    <property type="match status" value="1"/>
</dbReference>
<protein>
    <submittedName>
        <fullName evidence="1">Kinase domain protein, putative</fullName>
    </submittedName>
</protein>
<accession>Q23S29</accession>
<name>Q23S29_TETTS</name>
<keyword evidence="2" id="KW-1185">Reference proteome</keyword>
<dbReference type="GeneID" id="7828845"/>
<evidence type="ECO:0000313" key="1">
    <source>
        <dbReference type="EMBL" id="EAR99318.1"/>
    </source>
</evidence>
<proteinExistence type="predicted"/>
<dbReference type="AlphaFoldDB" id="Q23S29"/>
<dbReference type="Proteomes" id="UP000009168">
    <property type="component" value="Unassembled WGS sequence"/>
</dbReference>
<dbReference type="SUPFAM" id="SSF52047">
    <property type="entry name" value="RNI-like"/>
    <property type="match status" value="1"/>
</dbReference>
<dbReference type="KEGG" id="tet:TTHERM_01121610"/>
<reference evidence="2" key="1">
    <citation type="journal article" date="2006" name="PLoS Biol.">
        <title>Macronuclear genome sequence of the ciliate Tetrahymena thermophila, a model eukaryote.</title>
        <authorList>
            <person name="Eisen J.A."/>
            <person name="Coyne R.S."/>
            <person name="Wu M."/>
            <person name="Wu D."/>
            <person name="Thiagarajan M."/>
            <person name="Wortman J.R."/>
            <person name="Badger J.H."/>
            <person name="Ren Q."/>
            <person name="Amedeo P."/>
            <person name="Jones K.M."/>
            <person name="Tallon L.J."/>
            <person name="Delcher A.L."/>
            <person name="Salzberg S.L."/>
            <person name="Silva J.C."/>
            <person name="Haas B.J."/>
            <person name="Majoros W.H."/>
            <person name="Farzad M."/>
            <person name="Carlton J.M."/>
            <person name="Smith R.K. Jr."/>
            <person name="Garg J."/>
            <person name="Pearlman R.E."/>
            <person name="Karrer K.M."/>
            <person name="Sun L."/>
            <person name="Manning G."/>
            <person name="Elde N.C."/>
            <person name="Turkewitz A.P."/>
            <person name="Asai D.J."/>
            <person name="Wilkes D.E."/>
            <person name="Wang Y."/>
            <person name="Cai H."/>
            <person name="Collins K."/>
            <person name="Stewart B.A."/>
            <person name="Lee S.R."/>
            <person name="Wilamowska K."/>
            <person name="Weinberg Z."/>
            <person name="Ruzzo W.L."/>
            <person name="Wloga D."/>
            <person name="Gaertig J."/>
            <person name="Frankel J."/>
            <person name="Tsao C.-C."/>
            <person name="Gorovsky M.A."/>
            <person name="Keeling P.J."/>
            <person name="Waller R.F."/>
            <person name="Patron N.J."/>
            <person name="Cherry J.M."/>
            <person name="Stover N.A."/>
            <person name="Krieger C.J."/>
            <person name="del Toro C."/>
            <person name="Ryder H.F."/>
            <person name="Williamson S.C."/>
            <person name="Barbeau R.A."/>
            <person name="Hamilton E.P."/>
            <person name="Orias E."/>
        </authorList>
    </citation>
    <scope>NUCLEOTIDE SEQUENCE [LARGE SCALE GENOMIC DNA]</scope>
    <source>
        <strain evidence="2">SB210</strain>
    </source>
</reference>
<dbReference type="InParanoid" id="Q23S29"/>
<sequence>MNKQRTSKQLNSCGCYVSQSNTQRLHLLFAGCTKLTNLELILGKYCLGKNGLSDIIQGLEKCANLSSLQLDLSEVQNLFSSLTKISNLQILGLKLIKNYLDVQDQSILSQSLANCQTLTDLRLTLKILINLSIQTQKPEPESQEQQNFLSKHRKNRILFCKSLSSNKIGSLS</sequence>
<dbReference type="InterPro" id="IPR032675">
    <property type="entry name" value="LRR_dom_sf"/>
</dbReference>
<dbReference type="OrthoDB" id="120976at2759"/>
<dbReference type="HOGENOM" id="CLU_1558366_0_0_1"/>
<evidence type="ECO:0000313" key="2">
    <source>
        <dbReference type="Proteomes" id="UP000009168"/>
    </source>
</evidence>
<dbReference type="RefSeq" id="XP_001019563.1">
    <property type="nucleotide sequence ID" value="XM_001019563.1"/>
</dbReference>
<keyword evidence="1" id="KW-0808">Transferase</keyword>
<dbReference type="EMBL" id="GG662640">
    <property type="protein sequence ID" value="EAR99318.1"/>
    <property type="molecule type" value="Genomic_DNA"/>
</dbReference>
<keyword evidence="1" id="KW-0418">Kinase</keyword>
<dbReference type="GO" id="GO:0016301">
    <property type="term" value="F:kinase activity"/>
    <property type="evidence" value="ECO:0007669"/>
    <property type="project" value="UniProtKB-KW"/>
</dbReference>
<gene>
    <name evidence="1" type="ORF">TTHERM_01121610</name>
</gene>
<organism evidence="1 2">
    <name type="scientific">Tetrahymena thermophila (strain SB210)</name>
    <dbReference type="NCBI Taxonomy" id="312017"/>
    <lineage>
        <taxon>Eukaryota</taxon>
        <taxon>Sar</taxon>
        <taxon>Alveolata</taxon>
        <taxon>Ciliophora</taxon>
        <taxon>Intramacronucleata</taxon>
        <taxon>Oligohymenophorea</taxon>
        <taxon>Hymenostomatida</taxon>
        <taxon>Tetrahymenina</taxon>
        <taxon>Tetrahymenidae</taxon>
        <taxon>Tetrahymena</taxon>
    </lineage>
</organism>